<dbReference type="PANTHER" id="PTHR44846">
    <property type="entry name" value="MANNOSYL-D-GLYCERATE TRANSPORT/METABOLISM SYSTEM REPRESSOR MNGR-RELATED"/>
    <property type="match status" value="1"/>
</dbReference>
<sequence>MPLPQQIAEHLRTDIRSGKLVPGQLIPSEFQLVEQYGVCRQTVRCAVALLRDEGAVYTIRAEGSYVSPKTAPKLRPPQKCEQIADHLREQISSGHLRPGERLPTETRLAGRYGVVARDTVRAAIALLRDDRHVQTVPRRGTFVVSPGKAT</sequence>
<evidence type="ECO:0000313" key="5">
    <source>
        <dbReference type="EMBL" id="SDI37017.1"/>
    </source>
</evidence>
<protein>
    <submittedName>
        <fullName evidence="5">Regulatory protein, gntR family</fullName>
    </submittedName>
</protein>
<dbReference type="STRING" id="504805.SAMN05421505_14637"/>
<dbReference type="EMBL" id="FNCN01000046">
    <property type="protein sequence ID" value="SDI37017.1"/>
    <property type="molecule type" value="Genomic_DNA"/>
</dbReference>
<dbReference type="CDD" id="cd07377">
    <property type="entry name" value="WHTH_GntR"/>
    <property type="match status" value="2"/>
</dbReference>
<dbReference type="Gene3D" id="1.10.10.10">
    <property type="entry name" value="Winged helix-like DNA-binding domain superfamily/Winged helix DNA-binding domain"/>
    <property type="match status" value="2"/>
</dbReference>
<feature type="domain" description="HTH gntR-type" evidence="4">
    <location>
        <begin position="77"/>
        <end position="146"/>
    </location>
</feature>
<dbReference type="Pfam" id="PF00392">
    <property type="entry name" value="GntR"/>
    <property type="match status" value="2"/>
</dbReference>
<reference evidence="5 6" key="1">
    <citation type="submission" date="2016-10" db="EMBL/GenBank/DDBJ databases">
        <authorList>
            <person name="de Groot N.N."/>
        </authorList>
    </citation>
    <scope>NUCLEOTIDE SEQUENCE [LARGE SCALE GENOMIC DNA]</scope>
    <source>
        <strain evidence="5 6">CPCC 201354</strain>
    </source>
</reference>
<dbReference type="PRINTS" id="PR00035">
    <property type="entry name" value="HTHGNTR"/>
</dbReference>
<keyword evidence="1" id="KW-0805">Transcription regulation</keyword>
<evidence type="ECO:0000313" key="6">
    <source>
        <dbReference type="Proteomes" id="UP000198923"/>
    </source>
</evidence>
<evidence type="ECO:0000259" key="4">
    <source>
        <dbReference type="PROSITE" id="PS50949"/>
    </source>
</evidence>
<keyword evidence="6" id="KW-1185">Reference proteome</keyword>
<feature type="domain" description="HTH gntR-type" evidence="4">
    <location>
        <begin position="1"/>
        <end position="69"/>
    </location>
</feature>
<dbReference type="InterPro" id="IPR036390">
    <property type="entry name" value="WH_DNA-bd_sf"/>
</dbReference>
<accession>A0A1G8K0Y4</accession>
<dbReference type="InterPro" id="IPR050679">
    <property type="entry name" value="Bact_HTH_transcr_reg"/>
</dbReference>
<dbReference type="GO" id="GO:0003700">
    <property type="term" value="F:DNA-binding transcription factor activity"/>
    <property type="evidence" value="ECO:0007669"/>
    <property type="project" value="InterPro"/>
</dbReference>
<keyword evidence="3" id="KW-0804">Transcription</keyword>
<dbReference type="SUPFAM" id="SSF46785">
    <property type="entry name" value="Winged helix' DNA-binding domain"/>
    <property type="match status" value="2"/>
</dbReference>
<evidence type="ECO:0000256" key="3">
    <source>
        <dbReference type="ARBA" id="ARBA00023163"/>
    </source>
</evidence>
<evidence type="ECO:0000256" key="1">
    <source>
        <dbReference type="ARBA" id="ARBA00023015"/>
    </source>
</evidence>
<name>A0A1G8K0Y4_9ACTN</name>
<dbReference type="PANTHER" id="PTHR44846:SF1">
    <property type="entry name" value="MANNOSYL-D-GLYCERATE TRANSPORT_METABOLISM SYSTEM REPRESSOR MNGR-RELATED"/>
    <property type="match status" value="1"/>
</dbReference>
<dbReference type="SMART" id="SM00345">
    <property type="entry name" value="HTH_GNTR"/>
    <property type="match status" value="2"/>
</dbReference>
<organism evidence="5 6">
    <name type="scientific">Sinosporangium album</name>
    <dbReference type="NCBI Taxonomy" id="504805"/>
    <lineage>
        <taxon>Bacteria</taxon>
        <taxon>Bacillati</taxon>
        <taxon>Actinomycetota</taxon>
        <taxon>Actinomycetes</taxon>
        <taxon>Streptosporangiales</taxon>
        <taxon>Streptosporangiaceae</taxon>
        <taxon>Sinosporangium</taxon>
    </lineage>
</organism>
<keyword evidence="2" id="KW-0238">DNA-binding</keyword>
<evidence type="ECO:0000256" key="2">
    <source>
        <dbReference type="ARBA" id="ARBA00023125"/>
    </source>
</evidence>
<dbReference type="GO" id="GO:0045892">
    <property type="term" value="P:negative regulation of DNA-templated transcription"/>
    <property type="evidence" value="ECO:0007669"/>
    <property type="project" value="TreeGrafter"/>
</dbReference>
<dbReference type="AlphaFoldDB" id="A0A1G8K0Y4"/>
<dbReference type="Proteomes" id="UP000198923">
    <property type="component" value="Unassembled WGS sequence"/>
</dbReference>
<dbReference type="InterPro" id="IPR036388">
    <property type="entry name" value="WH-like_DNA-bd_sf"/>
</dbReference>
<dbReference type="RefSeq" id="WP_176955739.1">
    <property type="nucleotide sequence ID" value="NZ_FNCN01000046.1"/>
</dbReference>
<dbReference type="GO" id="GO:0003677">
    <property type="term" value="F:DNA binding"/>
    <property type="evidence" value="ECO:0007669"/>
    <property type="project" value="UniProtKB-KW"/>
</dbReference>
<gene>
    <name evidence="5" type="ORF">SAMN05421505_14637</name>
</gene>
<proteinExistence type="predicted"/>
<dbReference type="PROSITE" id="PS50949">
    <property type="entry name" value="HTH_GNTR"/>
    <property type="match status" value="2"/>
</dbReference>
<dbReference type="InterPro" id="IPR000524">
    <property type="entry name" value="Tscrpt_reg_HTH_GntR"/>
</dbReference>